<evidence type="ECO:0000259" key="9">
    <source>
        <dbReference type="PROSITE" id="PS51173"/>
    </source>
</evidence>
<dbReference type="CDD" id="cd14014">
    <property type="entry name" value="STKc_PknB_like"/>
    <property type="match status" value="1"/>
</dbReference>
<keyword evidence="3" id="KW-0418">Kinase</keyword>
<dbReference type="Gene3D" id="1.10.510.10">
    <property type="entry name" value="Transferase(Phosphotransferase) domain 1"/>
    <property type="match status" value="1"/>
</dbReference>
<evidence type="ECO:0008006" key="12">
    <source>
        <dbReference type="Google" id="ProtNLM"/>
    </source>
</evidence>
<evidence type="ECO:0000256" key="2">
    <source>
        <dbReference type="ARBA" id="ARBA00022741"/>
    </source>
</evidence>
<dbReference type="Proteomes" id="UP001501570">
    <property type="component" value="Unassembled WGS sequence"/>
</dbReference>
<dbReference type="SMART" id="SM00220">
    <property type="entry name" value="S_TKc"/>
    <property type="match status" value="1"/>
</dbReference>
<dbReference type="InterPro" id="IPR008965">
    <property type="entry name" value="CBM2/CBM3_carb-bd_dom_sf"/>
</dbReference>
<evidence type="ECO:0000256" key="7">
    <source>
        <dbReference type="SAM" id="Phobius"/>
    </source>
</evidence>
<dbReference type="InterPro" id="IPR008271">
    <property type="entry name" value="Ser/Thr_kinase_AS"/>
</dbReference>
<comment type="caution">
    <text evidence="10">The sequence shown here is derived from an EMBL/GenBank/DDBJ whole genome shotgun (WGS) entry which is preliminary data.</text>
</comment>
<keyword evidence="11" id="KW-1185">Reference proteome</keyword>
<dbReference type="PROSITE" id="PS00107">
    <property type="entry name" value="PROTEIN_KINASE_ATP"/>
    <property type="match status" value="1"/>
</dbReference>
<dbReference type="PROSITE" id="PS51173">
    <property type="entry name" value="CBM2"/>
    <property type="match status" value="1"/>
</dbReference>
<feature type="binding site" evidence="5">
    <location>
        <position position="28"/>
    </location>
    <ligand>
        <name>ATP</name>
        <dbReference type="ChEBI" id="CHEBI:30616"/>
    </ligand>
</feature>
<dbReference type="SMART" id="SM00637">
    <property type="entry name" value="CBD_II"/>
    <property type="match status" value="1"/>
</dbReference>
<gene>
    <name evidence="10" type="ORF">GCM10023322_22500</name>
</gene>
<dbReference type="RefSeq" id="WP_345628664.1">
    <property type="nucleotide sequence ID" value="NZ_BAABJQ010000005.1"/>
</dbReference>
<keyword evidence="4 5" id="KW-0067">ATP-binding</keyword>
<keyword evidence="1" id="KW-0808">Transferase</keyword>
<name>A0ABP9RPE6_9ACTN</name>
<dbReference type="SUPFAM" id="SSF49384">
    <property type="entry name" value="Carbohydrate-binding domain"/>
    <property type="match status" value="1"/>
</dbReference>
<dbReference type="PROSITE" id="PS00108">
    <property type="entry name" value="PROTEIN_KINASE_ST"/>
    <property type="match status" value="1"/>
</dbReference>
<evidence type="ECO:0000256" key="6">
    <source>
        <dbReference type="SAM" id="MobiDB-lite"/>
    </source>
</evidence>
<dbReference type="PANTHER" id="PTHR43289:SF30">
    <property type="entry name" value="NON-SPECIFIC SERINE_THREONINE PROTEIN KINASE"/>
    <property type="match status" value="1"/>
</dbReference>
<reference evidence="11" key="1">
    <citation type="journal article" date="2019" name="Int. J. Syst. Evol. Microbiol.">
        <title>The Global Catalogue of Microorganisms (GCM) 10K type strain sequencing project: providing services to taxonomists for standard genome sequencing and annotation.</title>
        <authorList>
            <consortium name="The Broad Institute Genomics Platform"/>
            <consortium name="The Broad Institute Genome Sequencing Center for Infectious Disease"/>
            <person name="Wu L."/>
            <person name="Ma J."/>
        </authorList>
    </citation>
    <scope>NUCLEOTIDE SEQUENCE [LARGE SCALE GENOMIC DNA]</scope>
    <source>
        <strain evidence="11">JCM 18304</strain>
    </source>
</reference>
<dbReference type="InterPro" id="IPR000719">
    <property type="entry name" value="Prot_kinase_dom"/>
</dbReference>
<evidence type="ECO:0000256" key="1">
    <source>
        <dbReference type="ARBA" id="ARBA00022679"/>
    </source>
</evidence>
<dbReference type="Pfam" id="PF00553">
    <property type="entry name" value="CBM_2"/>
    <property type="match status" value="1"/>
</dbReference>
<dbReference type="InterPro" id="IPR001919">
    <property type="entry name" value="CBD2"/>
</dbReference>
<dbReference type="Pfam" id="PF00069">
    <property type="entry name" value="Pkinase"/>
    <property type="match status" value="1"/>
</dbReference>
<keyword evidence="2 5" id="KW-0547">Nucleotide-binding</keyword>
<accession>A0ABP9RPE6</accession>
<dbReference type="PANTHER" id="PTHR43289">
    <property type="entry name" value="MITOGEN-ACTIVATED PROTEIN KINASE KINASE KINASE 20-RELATED"/>
    <property type="match status" value="1"/>
</dbReference>
<feature type="region of interest" description="Disordered" evidence="6">
    <location>
        <begin position="257"/>
        <end position="277"/>
    </location>
</feature>
<evidence type="ECO:0000259" key="8">
    <source>
        <dbReference type="PROSITE" id="PS50011"/>
    </source>
</evidence>
<sequence length="446" mass="46919">MLEPLGSGGMSVVWRGHDNVLGRQVAVKVLAAEFATDAEFRSRIRREAQAAARLSDPHITNVYDYGEAEDGTPFVVMELVNGPSLADRLADGPLPWETVVTIGAEVAGALATAHARGLVHQDVKPANVMLSPSGVKVVDFGISAVVGERGGPTVLGTPGYLAPEQRAGAPAAPASDVYALGQLLYRALDPAATVPAQLRTLIDECSERDPRRRPTSSSVADRLAAIPLEARSTTGRAPAPPHALRAVPRYGAAPPTRVAHGTRIMPPPPPEPLRRGRPRRWPVVASALVLVVLACLAGASLVNRRDHGTQAAASTPVRSAPAAPATTRAKPSPSSAAQTLGCRIDYQVKDYGIGFQARLTLTNSGTADISSWTLAFDFPGDQKLGVGWGGVWKQNGSRVTVRDILINGSVHPGKSVGIGFVGTYKGKNEQPRQFSLNDIPCDEGDA</sequence>
<dbReference type="InterPro" id="IPR017441">
    <property type="entry name" value="Protein_kinase_ATP_BS"/>
</dbReference>
<feature type="region of interest" description="Disordered" evidence="6">
    <location>
        <begin position="306"/>
        <end position="336"/>
    </location>
</feature>
<keyword evidence="7" id="KW-0812">Transmembrane</keyword>
<evidence type="ECO:0000256" key="5">
    <source>
        <dbReference type="PROSITE-ProRule" id="PRU10141"/>
    </source>
</evidence>
<feature type="transmembrane region" description="Helical" evidence="7">
    <location>
        <begin position="283"/>
        <end position="302"/>
    </location>
</feature>
<evidence type="ECO:0000256" key="3">
    <source>
        <dbReference type="ARBA" id="ARBA00022777"/>
    </source>
</evidence>
<protein>
    <recommendedName>
        <fullName evidence="12">Non-specific serine/threonine protein kinase</fullName>
    </recommendedName>
</protein>
<evidence type="ECO:0000256" key="4">
    <source>
        <dbReference type="ARBA" id="ARBA00022840"/>
    </source>
</evidence>
<dbReference type="PROSITE" id="PS50011">
    <property type="entry name" value="PROTEIN_KINASE_DOM"/>
    <property type="match status" value="1"/>
</dbReference>
<feature type="domain" description="Protein kinase" evidence="8">
    <location>
        <begin position="1"/>
        <end position="226"/>
    </location>
</feature>
<feature type="compositionally biased region" description="Low complexity" evidence="6">
    <location>
        <begin position="311"/>
        <end position="336"/>
    </location>
</feature>
<dbReference type="InterPro" id="IPR011009">
    <property type="entry name" value="Kinase-like_dom_sf"/>
</dbReference>
<dbReference type="InterPro" id="IPR012291">
    <property type="entry name" value="CBM2_carb-bd_dom_sf"/>
</dbReference>
<organism evidence="10 11">
    <name type="scientific">Rugosimonospora acidiphila</name>
    <dbReference type="NCBI Taxonomy" id="556531"/>
    <lineage>
        <taxon>Bacteria</taxon>
        <taxon>Bacillati</taxon>
        <taxon>Actinomycetota</taxon>
        <taxon>Actinomycetes</taxon>
        <taxon>Micromonosporales</taxon>
        <taxon>Micromonosporaceae</taxon>
        <taxon>Rugosimonospora</taxon>
    </lineage>
</organism>
<feature type="domain" description="CBM2" evidence="9">
    <location>
        <begin position="335"/>
        <end position="444"/>
    </location>
</feature>
<evidence type="ECO:0000313" key="10">
    <source>
        <dbReference type="EMBL" id="GAA5183381.1"/>
    </source>
</evidence>
<dbReference type="SUPFAM" id="SSF56112">
    <property type="entry name" value="Protein kinase-like (PK-like)"/>
    <property type="match status" value="1"/>
</dbReference>
<dbReference type="Gene3D" id="2.60.40.290">
    <property type="match status" value="1"/>
</dbReference>
<evidence type="ECO:0000313" key="11">
    <source>
        <dbReference type="Proteomes" id="UP001501570"/>
    </source>
</evidence>
<dbReference type="Gene3D" id="3.30.200.20">
    <property type="entry name" value="Phosphorylase Kinase, domain 1"/>
    <property type="match status" value="1"/>
</dbReference>
<keyword evidence="7" id="KW-0472">Membrane</keyword>
<keyword evidence="7" id="KW-1133">Transmembrane helix</keyword>
<dbReference type="EMBL" id="BAABJQ010000005">
    <property type="protein sequence ID" value="GAA5183381.1"/>
    <property type="molecule type" value="Genomic_DNA"/>
</dbReference>
<proteinExistence type="predicted"/>